<reference evidence="2 3" key="1">
    <citation type="journal article" date="2018" name="Nat. Ecol. Evol.">
        <title>Pezizomycetes genomes reveal the molecular basis of ectomycorrhizal truffle lifestyle.</title>
        <authorList>
            <person name="Murat C."/>
            <person name="Payen T."/>
            <person name="Noel B."/>
            <person name="Kuo A."/>
            <person name="Morin E."/>
            <person name="Chen J."/>
            <person name="Kohler A."/>
            <person name="Krizsan K."/>
            <person name="Balestrini R."/>
            <person name="Da Silva C."/>
            <person name="Montanini B."/>
            <person name="Hainaut M."/>
            <person name="Levati E."/>
            <person name="Barry K.W."/>
            <person name="Belfiori B."/>
            <person name="Cichocki N."/>
            <person name="Clum A."/>
            <person name="Dockter R.B."/>
            <person name="Fauchery L."/>
            <person name="Guy J."/>
            <person name="Iotti M."/>
            <person name="Le Tacon F."/>
            <person name="Lindquist E.A."/>
            <person name="Lipzen A."/>
            <person name="Malagnac F."/>
            <person name="Mello A."/>
            <person name="Molinier V."/>
            <person name="Miyauchi S."/>
            <person name="Poulain J."/>
            <person name="Riccioni C."/>
            <person name="Rubini A."/>
            <person name="Sitrit Y."/>
            <person name="Splivallo R."/>
            <person name="Traeger S."/>
            <person name="Wang M."/>
            <person name="Zifcakova L."/>
            <person name="Wipf D."/>
            <person name="Zambonelli A."/>
            <person name="Paolocci F."/>
            <person name="Nowrousian M."/>
            <person name="Ottonello S."/>
            <person name="Baldrian P."/>
            <person name="Spatafora J.W."/>
            <person name="Henrissat B."/>
            <person name="Nagy L.G."/>
            <person name="Aury J.M."/>
            <person name="Wincker P."/>
            <person name="Grigoriev I.V."/>
            <person name="Bonfante P."/>
            <person name="Martin F.M."/>
        </authorList>
    </citation>
    <scope>NUCLEOTIDE SEQUENCE [LARGE SCALE GENOMIC DNA]</scope>
    <source>
        <strain evidence="2 3">CCBAS932</strain>
    </source>
</reference>
<protein>
    <submittedName>
        <fullName evidence="2">Acyl-CoA N-acyltransferase</fullName>
    </submittedName>
</protein>
<dbReference type="InterPro" id="IPR016181">
    <property type="entry name" value="Acyl_CoA_acyltransferase"/>
</dbReference>
<dbReference type="InParanoid" id="A0A3N4KX91"/>
<dbReference type="PANTHER" id="PTHR43792:SF1">
    <property type="entry name" value="N-ACETYLTRANSFERASE DOMAIN-CONTAINING PROTEIN"/>
    <property type="match status" value="1"/>
</dbReference>
<keyword evidence="2" id="KW-0012">Acyltransferase</keyword>
<proteinExistence type="predicted"/>
<dbReference type="SUPFAM" id="SSF55729">
    <property type="entry name" value="Acyl-CoA N-acyltransferases (Nat)"/>
    <property type="match status" value="1"/>
</dbReference>
<keyword evidence="3" id="KW-1185">Reference proteome</keyword>
<evidence type="ECO:0000313" key="3">
    <source>
        <dbReference type="Proteomes" id="UP000277580"/>
    </source>
</evidence>
<dbReference type="Gene3D" id="3.40.630.30">
    <property type="match status" value="1"/>
</dbReference>
<evidence type="ECO:0000313" key="2">
    <source>
        <dbReference type="EMBL" id="RPB12971.1"/>
    </source>
</evidence>
<organism evidence="2 3">
    <name type="scientific">Morchella conica CCBAS932</name>
    <dbReference type="NCBI Taxonomy" id="1392247"/>
    <lineage>
        <taxon>Eukaryota</taxon>
        <taxon>Fungi</taxon>
        <taxon>Dikarya</taxon>
        <taxon>Ascomycota</taxon>
        <taxon>Pezizomycotina</taxon>
        <taxon>Pezizomycetes</taxon>
        <taxon>Pezizales</taxon>
        <taxon>Morchellaceae</taxon>
        <taxon>Morchella</taxon>
    </lineage>
</organism>
<dbReference type="PROSITE" id="PS51186">
    <property type="entry name" value="GNAT"/>
    <property type="match status" value="1"/>
</dbReference>
<name>A0A3N4KX91_9PEZI</name>
<sequence>MDGLFFDPEKPKRLNYGVLIRASNSDTTTNCAMIGVIGVTSRFSLDTVEIGYIFNQSFWGQGYASEALVAYIEAYWGYSKGINFIIAKVDPFNMGSIRVLEKCGFRVVERFVGDIILPGLGRRDTTLMKLDRP</sequence>
<dbReference type="InterPro" id="IPR000182">
    <property type="entry name" value="GNAT_dom"/>
</dbReference>
<dbReference type="Proteomes" id="UP000277580">
    <property type="component" value="Unassembled WGS sequence"/>
</dbReference>
<accession>A0A3N4KX91</accession>
<dbReference type="EMBL" id="ML119125">
    <property type="protein sequence ID" value="RPB12971.1"/>
    <property type="molecule type" value="Genomic_DNA"/>
</dbReference>
<feature type="domain" description="N-acetyltransferase" evidence="1">
    <location>
        <begin position="34"/>
        <end position="133"/>
    </location>
</feature>
<dbReference type="GO" id="GO:0016747">
    <property type="term" value="F:acyltransferase activity, transferring groups other than amino-acyl groups"/>
    <property type="evidence" value="ECO:0007669"/>
    <property type="project" value="InterPro"/>
</dbReference>
<dbReference type="OrthoDB" id="630895at2759"/>
<dbReference type="PANTHER" id="PTHR43792">
    <property type="entry name" value="GNAT FAMILY, PUTATIVE (AFU_ORTHOLOGUE AFUA_3G00765)-RELATED-RELATED"/>
    <property type="match status" value="1"/>
</dbReference>
<dbReference type="AlphaFoldDB" id="A0A3N4KX91"/>
<keyword evidence="2" id="KW-0808">Transferase</keyword>
<dbReference type="InterPro" id="IPR051531">
    <property type="entry name" value="N-acetyltransferase"/>
</dbReference>
<evidence type="ECO:0000259" key="1">
    <source>
        <dbReference type="PROSITE" id="PS51186"/>
    </source>
</evidence>
<gene>
    <name evidence="2" type="ORF">P167DRAFT_535376</name>
</gene>
<dbReference type="Pfam" id="PF13302">
    <property type="entry name" value="Acetyltransf_3"/>
    <property type="match status" value="1"/>
</dbReference>